<evidence type="ECO:0000256" key="7">
    <source>
        <dbReference type="ARBA" id="ARBA00023288"/>
    </source>
</evidence>
<evidence type="ECO:0000256" key="1">
    <source>
        <dbReference type="ARBA" id="ARBA00004609"/>
    </source>
</evidence>
<comment type="subcellular location">
    <subcellularLocation>
        <location evidence="1">Cell membrane</location>
        <topology evidence="1">Lipid-anchor</topology>
        <topology evidence="1">GPI-anchor</topology>
    </subcellularLocation>
</comment>
<dbReference type="Pfam" id="PF20238">
    <property type="entry name" value="BIM1-like_dom"/>
    <property type="match status" value="1"/>
</dbReference>
<dbReference type="GO" id="GO:0098552">
    <property type="term" value="C:side of membrane"/>
    <property type="evidence" value="ECO:0007669"/>
    <property type="project" value="UniProtKB-KW"/>
</dbReference>
<dbReference type="InterPro" id="IPR046530">
    <property type="entry name" value="BIM1-like_dom"/>
</dbReference>
<keyword evidence="4 8" id="KW-0732">Signal</keyword>
<organism evidence="10 11">
    <name type="scientific">Ascodesmis nigricans</name>
    <dbReference type="NCBI Taxonomy" id="341454"/>
    <lineage>
        <taxon>Eukaryota</taxon>
        <taxon>Fungi</taxon>
        <taxon>Dikarya</taxon>
        <taxon>Ascomycota</taxon>
        <taxon>Pezizomycotina</taxon>
        <taxon>Pezizomycetes</taxon>
        <taxon>Pezizales</taxon>
        <taxon>Ascodesmidaceae</taxon>
        <taxon>Ascodesmis</taxon>
    </lineage>
</organism>
<gene>
    <name evidence="10" type="ORF">EX30DRAFT_310698</name>
</gene>
<dbReference type="OrthoDB" id="5329488at2759"/>
<dbReference type="GO" id="GO:0005886">
    <property type="term" value="C:plasma membrane"/>
    <property type="evidence" value="ECO:0007669"/>
    <property type="project" value="UniProtKB-SubCell"/>
</dbReference>
<evidence type="ECO:0000256" key="5">
    <source>
        <dbReference type="ARBA" id="ARBA00023136"/>
    </source>
</evidence>
<dbReference type="InParanoid" id="A0A4S2MLC3"/>
<dbReference type="PANTHER" id="PTHR34992:SF10">
    <property type="entry name" value="COPPER ACQUISITION FACTOR BIM1-LIKE DOMAIN-CONTAINING PROTEIN"/>
    <property type="match status" value="1"/>
</dbReference>
<dbReference type="AlphaFoldDB" id="A0A4S2MLC3"/>
<evidence type="ECO:0000256" key="8">
    <source>
        <dbReference type="SAM" id="SignalP"/>
    </source>
</evidence>
<keyword evidence="5" id="KW-0472">Membrane</keyword>
<keyword evidence="6" id="KW-0325">Glycoprotein</keyword>
<dbReference type="EMBL" id="ML220148">
    <property type="protein sequence ID" value="TGZ77831.1"/>
    <property type="molecule type" value="Genomic_DNA"/>
</dbReference>
<keyword evidence="3" id="KW-0336">GPI-anchor</keyword>
<name>A0A4S2MLC3_9PEZI</name>
<evidence type="ECO:0000313" key="10">
    <source>
        <dbReference type="EMBL" id="TGZ77831.1"/>
    </source>
</evidence>
<feature type="domain" description="Copper acquisition factor BIM1-like" evidence="9">
    <location>
        <begin position="16"/>
        <end position="169"/>
    </location>
</feature>
<dbReference type="InterPro" id="IPR046936">
    <property type="entry name" value="BIM1-like"/>
</dbReference>
<evidence type="ECO:0000256" key="2">
    <source>
        <dbReference type="ARBA" id="ARBA00022475"/>
    </source>
</evidence>
<proteinExistence type="predicted"/>
<dbReference type="Proteomes" id="UP000298138">
    <property type="component" value="Unassembled WGS sequence"/>
</dbReference>
<dbReference type="CDD" id="cd21176">
    <property type="entry name" value="LPMO_auxiliary-like"/>
    <property type="match status" value="1"/>
</dbReference>
<dbReference type="STRING" id="341454.A0A4S2MLC3"/>
<evidence type="ECO:0000259" key="9">
    <source>
        <dbReference type="Pfam" id="PF20238"/>
    </source>
</evidence>
<dbReference type="PANTHER" id="PTHR34992">
    <property type="entry name" value="HYPHAL ANASTAMOSIS-7 PROTEIN"/>
    <property type="match status" value="1"/>
</dbReference>
<protein>
    <recommendedName>
        <fullName evidence="9">Copper acquisition factor BIM1-like domain-containing protein</fullName>
    </recommendedName>
</protein>
<keyword evidence="7" id="KW-0449">Lipoprotein</keyword>
<evidence type="ECO:0000256" key="6">
    <source>
        <dbReference type="ARBA" id="ARBA00023180"/>
    </source>
</evidence>
<keyword evidence="2" id="KW-1003">Cell membrane</keyword>
<accession>A0A4S2MLC3</accession>
<evidence type="ECO:0000256" key="4">
    <source>
        <dbReference type="ARBA" id="ARBA00022729"/>
    </source>
</evidence>
<evidence type="ECO:0000256" key="3">
    <source>
        <dbReference type="ARBA" id="ARBA00022622"/>
    </source>
</evidence>
<feature type="signal peptide" evidence="8">
    <location>
        <begin position="1"/>
        <end position="17"/>
    </location>
</feature>
<feature type="chain" id="PRO_5020450793" description="Copper acquisition factor BIM1-like domain-containing protein" evidence="8">
    <location>
        <begin position="18"/>
        <end position="209"/>
    </location>
</feature>
<sequence>MKLATILILATLQTVSAHFEIVYPAWRGNTLKDDLQWNYPCGGKSVTTNRTNWPISGGALSIIPGWNAGHPTAFLYINMGFGSEPPNMTNVISPVIQVTGPSRDPFPGFICFDDLPLPKNASVKPGDNATIQVIQVALHGASLYNCADITFVEDGQEDPIPEGVCENSTAIGFNLVYTTSDAWHTISPLNLANLGFLAVFTVLASLWLA</sequence>
<evidence type="ECO:0000313" key="11">
    <source>
        <dbReference type="Proteomes" id="UP000298138"/>
    </source>
</evidence>
<reference evidence="10 11" key="1">
    <citation type="submission" date="2019-04" db="EMBL/GenBank/DDBJ databases">
        <title>Comparative genomics and transcriptomics to analyze fruiting body development in filamentous ascomycetes.</title>
        <authorList>
            <consortium name="DOE Joint Genome Institute"/>
            <person name="Lutkenhaus R."/>
            <person name="Traeger S."/>
            <person name="Breuer J."/>
            <person name="Kuo A."/>
            <person name="Lipzen A."/>
            <person name="Pangilinan J."/>
            <person name="Dilworth D."/>
            <person name="Sandor L."/>
            <person name="Poggeler S."/>
            <person name="Barry K."/>
            <person name="Grigoriev I.V."/>
            <person name="Nowrousian M."/>
        </authorList>
    </citation>
    <scope>NUCLEOTIDE SEQUENCE [LARGE SCALE GENOMIC DNA]</scope>
    <source>
        <strain evidence="10 11">CBS 389.68</strain>
    </source>
</reference>
<keyword evidence="11" id="KW-1185">Reference proteome</keyword>